<gene>
    <name evidence="1" type="ORF">ES288_D02G157800v1</name>
</gene>
<protein>
    <submittedName>
        <fullName evidence="1">Uncharacterized protein</fullName>
    </submittedName>
</protein>
<organism evidence="1 2">
    <name type="scientific">Gossypium darwinii</name>
    <name type="common">Darwin's cotton</name>
    <name type="synonym">Gossypium barbadense var. darwinii</name>
    <dbReference type="NCBI Taxonomy" id="34276"/>
    <lineage>
        <taxon>Eukaryota</taxon>
        <taxon>Viridiplantae</taxon>
        <taxon>Streptophyta</taxon>
        <taxon>Embryophyta</taxon>
        <taxon>Tracheophyta</taxon>
        <taxon>Spermatophyta</taxon>
        <taxon>Magnoliopsida</taxon>
        <taxon>eudicotyledons</taxon>
        <taxon>Gunneridae</taxon>
        <taxon>Pentapetalae</taxon>
        <taxon>rosids</taxon>
        <taxon>malvids</taxon>
        <taxon>Malvales</taxon>
        <taxon>Malvaceae</taxon>
        <taxon>Malvoideae</taxon>
        <taxon>Gossypium</taxon>
    </lineage>
</organism>
<keyword evidence="2" id="KW-1185">Reference proteome</keyword>
<dbReference type="EMBL" id="CM017702">
    <property type="protein sequence ID" value="TYG79677.1"/>
    <property type="molecule type" value="Genomic_DNA"/>
</dbReference>
<proteinExistence type="predicted"/>
<reference evidence="1 2" key="1">
    <citation type="submission" date="2019-06" db="EMBL/GenBank/DDBJ databases">
        <title>WGS assembly of Gossypium darwinii.</title>
        <authorList>
            <person name="Chen Z.J."/>
            <person name="Sreedasyam A."/>
            <person name="Ando A."/>
            <person name="Song Q."/>
            <person name="De L."/>
            <person name="Hulse-Kemp A."/>
            <person name="Ding M."/>
            <person name="Ye W."/>
            <person name="Kirkbride R."/>
            <person name="Jenkins J."/>
            <person name="Plott C."/>
            <person name="Lovell J."/>
            <person name="Lin Y.-M."/>
            <person name="Vaughn R."/>
            <person name="Liu B."/>
            <person name="Li W."/>
            <person name="Simpson S."/>
            <person name="Scheffler B."/>
            <person name="Saski C."/>
            <person name="Grover C."/>
            <person name="Hu G."/>
            <person name="Conover J."/>
            <person name="Carlson J."/>
            <person name="Shu S."/>
            <person name="Boston L."/>
            <person name="Williams M."/>
            <person name="Peterson D."/>
            <person name="Mcgee K."/>
            <person name="Jones D."/>
            <person name="Wendel J."/>
            <person name="Stelly D."/>
            <person name="Grimwood J."/>
            <person name="Schmutz J."/>
        </authorList>
    </citation>
    <scope>NUCLEOTIDE SEQUENCE [LARGE SCALE GENOMIC DNA]</scope>
    <source>
        <strain evidence="1">1808015.09</strain>
    </source>
</reference>
<dbReference type="Proteomes" id="UP000323506">
    <property type="component" value="Chromosome D02"/>
</dbReference>
<name>A0A5D2DDF7_GOSDA</name>
<accession>A0A5D2DDF7</accession>
<evidence type="ECO:0000313" key="2">
    <source>
        <dbReference type="Proteomes" id="UP000323506"/>
    </source>
</evidence>
<sequence length="78" mass="9072">MKDVRLVEDFVDPNTRIWKIDTILNTFSERDAERILKIPLPRCLNNDHIAWRGEASGEYSVRSGYKLIIQDLSNPTAR</sequence>
<evidence type="ECO:0000313" key="1">
    <source>
        <dbReference type="EMBL" id="TYG79677.1"/>
    </source>
</evidence>
<dbReference type="AlphaFoldDB" id="A0A5D2DDF7"/>